<sequence>MKKNFSLIIALFFPFLVVGAQPPKSTDLMEEGGLQRRDLSIEGSRIVINPYDFDKNPDEITPVVYSNASSLPLNVAYLSTNNSDKGNRFGREVKKLLLLLTDTGEGYSEALTYQTQWMPHALPFSATYPQNVYVEGTDFFYDENTLVRSVRFRSNIRIVLAGSIPGKVDYHNSYLTIEHPDFKYAIASNGLFKGITYYGSYDDLKAKKNRVKDATKAKWWAIEMTTVPDMVWSISFALPEESSGKMLTRVLAPLKKEKALDAYKKQEKYWDTYLSRVPQPVDFSLRSIDAKGVTPEQVKATYYKAWVFLAQSVLCPDPAVYPYYQLVAGKPSLWDHGHKSSPFSAAWESFVGMQLYGYINPSISWSALKGMLSLVDDEGMLGGESLPSKKAETAWILYQLTGDVRSLEEVYPALSRYLDWRIKNPRWIYLGMTPENEKDIEFVVAGLIDIKCMVQIADVLGKKVDAGDWENKYQSLFSQCLNWFWDSPQALPVQHLNQFKGRDTFPVQITTGLYLDELSDDYYESMLGLFYKYYDTELPFAGFDAAKYPDMNYTVYGLIEKNKVTLARSLLEANIRDIVLTNSVFAETYRNGKPSGVRPSIFGMASIIDFVLLKNNYFYQKGEPHVVNLFNTTSGVDGLCIRGKKLNVHHNNGETVIVTGDLLNETKEIDVQENEIRTIY</sequence>
<gene>
    <name evidence="2" type="ORF">DW888_06235</name>
</gene>
<accession>A0A413VUG4</accession>
<evidence type="ECO:0000313" key="2">
    <source>
        <dbReference type="EMBL" id="RHB37139.1"/>
    </source>
</evidence>
<dbReference type="Gene3D" id="1.50.10.10">
    <property type="match status" value="1"/>
</dbReference>
<protein>
    <recommendedName>
        <fullName evidence="4">Six-hairpin glycosidase</fullName>
    </recommendedName>
</protein>
<dbReference type="GO" id="GO:0005975">
    <property type="term" value="P:carbohydrate metabolic process"/>
    <property type="evidence" value="ECO:0007669"/>
    <property type="project" value="InterPro"/>
</dbReference>
<dbReference type="EMBL" id="QSGO01000003">
    <property type="protein sequence ID" value="RHB37139.1"/>
    <property type="molecule type" value="Genomic_DNA"/>
</dbReference>
<evidence type="ECO:0008006" key="4">
    <source>
        <dbReference type="Google" id="ProtNLM"/>
    </source>
</evidence>
<keyword evidence="1" id="KW-0732">Signal</keyword>
<evidence type="ECO:0000256" key="1">
    <source>
        <dbReference type="SAM" id="SignalP"/>
    </source>
</evidence>
<dbReference type="InterPro" id="IPR008928">
    <property type="entry name" value="6-hairpin_glycosidase_sf"/>
</dbReference>
<dbReference type="InterPro" id="IPR012341">
    <property type="entry name" value="6hp_glycosidase-like_sf"/>
</dbReference>
<dbReference type="AlphaFoldDB" id="A0A413VUG4"/>
<feature type="signal peptide" evidence="1">
    <location>
        <begin position="1"/>
        <end position="20"/>
    </location>
</feature>
<dbReference type="Proteomes" id="UP000284379">
    <property type="component" value="Unassembled WGS sequence"/>
</dbReference>
<reference evidence="2 3" key="1">
    <citation type="submission" date="2018-08" db="EMBL/GenBank/DDBJ databases">
        <title>A genome reference for cultivated species of the human gut microbiota.</title>
        <authorList>
            <person name="Zou Y."/>
            <person name="Xue W."/>
            <person name="Luo G."/>
        </authorList>
    </citation>
    <scope>NUCLEOTIDE SEQUENCE [LARGE SCALE GENOMIC DNA]</scope>
    <source>
        <strain evidence="2 3">AM40-30BH</strain>
    </source>
</reference>
<dbReference type="SUPFAM" id="SSF48208">
    <property type="entry name" value="Six-hairpin glycosidases"/>
    <property type="match status" value="1"/>
</dbReference>
<comment type="caution">
    <text evidence="2">The sequence shown here is derived from an EMBL/GenBank/DDBJ whole genome shotgun (WGS) entry which is preliminary data.</text>
</comment>
<proteinExistence type="predicted"/>
<feature type="chain" id="PRO_5019082228" description="Six-hairpin glycosidase" evidence="1">
    <location>
        <begin position="21"/>
        <end position="680"/>
    </location>
</feature>
<dbReference type="RefSeq" id="WP_122201097.1">
    <property type="nucleotide sequence ID" value="NZ_CABJFV010000003.1"/>
</dbReference>
<name>A0A413VUG4_9BACE</name>
<organism evidence="2 3">
    <name type="scientific">Bacteroides nordii</name>
    <dbReference type="NCBI Taxonomy" id="291645"/>
    <lineage>
        <taxon>Bacteria</taxon>
        <taxon>Pseudomonadati</taxon>
        <taxon>Bacteroidota</taxon>
        <taxon>Bacteroidia</taxon>
        <taxon>Bacteroidales</taxon>
        <taxon>Bacteroidaceae</taxon>
        <taxon>Bacteroides</taxon>
    </lineage>
</organism>
<evidence type="ECO:0000313" key="3">
    <source>
        <dbReference type="Proteomes" id="UP000284379"/>
    </source>
</evidence>